<evidence type="ECO:0000313" key="3">
    <source>
        <dbReference type="WBParaSite" id="PSAMB.scaffold1208size34297.g11713.t1"/>
    </source>
</evidence>
<dbReference type="CDD" id="cd00117">
    <property type="entry name" value="TFP"/>
    <property type="match status" value="1"/>
</dbReference>
<keyword evidence="2" id="KW-1185">Reference proteome</keyword>
<accession>A0A914US37</accession>
<dbReference type="AlphaFoldDB" id="A0A914US37"/>
<evidence type="ECO:0000256" key="1">
    <source>
        <dbReference type="SAM" id="Phobius"/>
    </source>
</evidence>
<proteinExistence type="predicted"/>
<name>A0A914US37_9BILA</name>
<feature type="transmembrane region" description="Helical" evidence="1">
    <location>
        <begin position="123"/>
        <end position="140"/>
    </location>
</feature>
<dbReference type="Proteomes" id="UP000887566">
    <property type="component" value="Unplaced"/>
</dbReference>
<keyword evidence="1" id="KW-0472">Membrane</keyword>
<feature type="transmembrane region" description="Helical" evidence="1">
    <location>
        <begin position="210"/>
        <end position="229"/>
    </location>
</feature>
<sequence>MSIYTSLVRFQKKAHRCARDLSVVFREARNGCHKFIRKPVAPSLFTSERLTPAPLGNHTPVRQRGRSSRSLAAESVDSLFPTHPILAVVVVLAYSGTPLSAISPRHTDASDRARPSTSNTMNLLLFLLFSLVFLPYSAAFQCFDDSQKPYTCDDDVRFCVKDQQGVGQISRFCSGDGHTSCNKEGCSYIGDAAFCCCSSDLCNAAPATQMNAFLFTITALFAAITVLYARY</sequence>
<dbReference type="WBParaSite" id="PSAMB.scaffold1208size34297.g11713.t1">
    <property type="protein sequence ID" value="PSAMB.scaffold1208size34297.g11713.t1"/>
    <property type="gene ID" value="PSAMB.scaffold1208size34297.g11713"/>
</dbReference>
<reference evidence="3" key="1">
    <citation type="submission" date="2022-11" db="UniProtKB">
        <authorList>
            <consortium name="WormBaseParasite"/>
        </authorList>
    </citation>
    <scope>IDENTIFICATION</scope>
</reference>
<keyword evidence="1" id="KW-1133">Transmembrane helix</keyword>
<protein>
    <submittedName>
        <fullName evidence="3">Uncharacterized protein</fullName>
    </submittedName>
</protein>
<evidence type="ECO:0000313" key="2">
    <source>
        <dbReference type="Proteomes" id="UP000887566"/>
    </source>
</evidence>
<feature type="transmembrane region" description="Helical" evidence="1">
    <location>
        <begin position="85"/>
        <end position="102"/>
    </location>
</feature>
<organism evidence="2 3">
    <name type="scientific">Plectus sambesii</name>
    <dbReference type="NCBI Taxonomy" id="2011161"/>
    <lineage>
        <taxon>Eukaryota</taxon>
        <taxon>Metazoa</taxon>
        <taxon>Ecdysozoa</taxon>
        <taxon>Nematoda</taxon>
        <taxon>Chromadorea</taxon>
        <taxon>Plectida</taxon>
        <taxon>Plectina</taxon>
        <taxon>Plectoidea</taxon>
        <taxon>Plectidae</taxon>
        <taxon>Plectus</taxon>
    </lineage>
</organism>
<keyword evidence="1" id="KW-0812">Transmembrane</keyword>